<dbReference type="InterPro" id="IPR014721">
    <property type="entry name" value="Ribsml_uS5_D2-typ_fold_subgr"/>
</dbReference>
<keyword evidence="7 13" id="KW-0791">Threonine biosynthesis</keyword>
<dbReference type="InterPro" id="IPR000870">
    <property type="entry name" value="Homoserine_kinase"/>
</dbReference>
<feature type="domain" description="GHMP kinase N-terminal" evidence="14">
    <location>
        <begin position="54"/>
        <end position="131"/>
    </location>
</feature>
<reference evidence="16 17" key="1">
    <citation type="journal article" date="2015" name="Genome Announc.">
        <title>Expanding the biotechnology potential of lactobacilli through comparative genomics of 213 strains and associated genera.</title>
        <authorList>
            <person name="Sun Z."/>
            <person name="Harris H.M."/>
            <person name="McCann A."/>
            <person name="Guo C."/>
            <person name="Argimon S."/>
            <person name="Zhang W."/>
            <person name="Yang X."/>
            <person name="Jeffery I.B."/>
            <person name="Cooney J.C."/>
            <person name="Kagawa T.F."/>
            <person name="Liu W."/>
            <person name="Song Y."/>
            <person name="Salvetti E."/>
            <person name="Wrobel A."/>
            <person name="Rasinkangas P."/>
            <person name="Parkhill J."/>
            <person name="Rea M.C."/>
            <person name="O'Sullivan O."/>
            <person name="Ritari J."/>
            <person name="Douillard F.P."/>
            <person name="Paul Ross R."/>
            <person name="Yang R."/>
            <person name="Briner A.E."/>
            <person name="Felis G.E."/>
            <person name="de Vos W.M."/>
            <person name="Barrangou R."/>
            <person name="Klaenhammer T.R."/>
            <person name="Caufield P.W."/>
            <person name="Cui Y."/>
            <person name="Zhang H."/>
            <person name="O'Toole P.W."/>
        </authorList>
    </citation>
    <scope>NUCLEOTIDE SEQUENCE [LARGE SCALE GENOMIC DNA]</scope>
    <source>
        <strain evidence="16 17">DSM 18527</strain>
    </source>
</reference>
<evidence type="ECO:0000256" key="8">
    <source>
        <dbReference type="ARBA" id="ARBA00022741"/>
    </source>
</evidence>
<dbReference type="PROSITE" id="PS00627">
    <property type="entry name" value="GHMP_KINASES_ATP"/>
    <property type="match status" value="1"/>
</dbReference>
<comment type="subcellular location">
    <subcellularLocation>
        <location evidence="13">Cytoplasm</location>
    </subcellularLocation>
</comment>
<evidence type="ECO:0000256" key="1">
    <source>
        <dbReference type="ARBA" id="ARBA00005015"/>
    </source>
</evidence>
<dbReference type="InterPro" id="IPR013750">
    <property type="entry name" value="GHMP_kinase_C_dom"/>
</dbReference>
<keyword evidence="10 13" id="KW-0067">ATP-binding</keyword>
<dbReference type="eggNOG" id="COG0083">
    <property type="taxonomic scope" value="Bacteria"/>
</dbReference>
<dbReference type="GO" id="GO:0009088">
    <property type="term" value="P:threonine biosynthetic process"/>
    <property type="evidence" value="ECO:0007669"/>
    <property type="project" value="UniProtKB-UniRule"/>
</dbReference>
<comment type="function">
    <text evidence="12 13">Catalyzes the ATP-dependent phosphorylation of L-homoserine to L-homoserine phosphate.</text>
</comment>
<keyword evidence="8 13" id="KW-0547">Nucleotide-binding</keyword>
<dbReference type="Proteomes" id="UP000051236">
    <property type="component" value="Unassembled WGS sequence"/>
</dbReference>
<dbReference type="PRINTS" id="PR00958">
    <property type="entry name" value="HOMSERKINASE"/>
</dbReference>
<proteinExistence type="inferred from homology"/>
<dbReference type="Pfam" id="PF00288">
    <property type="entry name" value="GHMP_kinases_N"/>
    <property type="match status" value="1"/>
</dbReference>
<dbReference type="Pfam" id="PF08544">
    <property type="entry name" value="GHMP_kinases_C"/>
    <property type="match status" value="1"/>
</dbReference>
<dbReference type="Gene3D" id="3.30.70.890">
    <property type="entry name" value="GHMP kinase, C-terminal domain"/>
    <property type="match status" value="1"/>
</dbReference>
<keyword evidence="17" id="KW-1185">Reference proteome</keyword>
<comment type="catalytic activity">
    <reaction evidence="11 13">
        <text>L-homoserine + ATP = O-phospho-L-homoserine + ADP + H(+)</text>
        <dbReference type="Rhea" id="RHEA:13985"/>
        <dbReference type="ChEBI" id="CHEBI:15378"/>
        <dbReference type="ChEBI" id="CHEBI:30616"/>
        <dbReference type="ChEBI" id="CHEBI:57476"/>
        <dbReference type="ChEBI" id="CHEBI:57590"/>
        <dbReference type="ChEBI" id="CHEBI:456216"/>
        <dbReference type="EC" id="2.7.1.39"/>
    </reaction>
</comment>
<keyword evidence="13" id="KW-0963">Cytoplasm</keyword>
<dbReference type="AlphaFoldDB" id="A0A0R1XXQ1"/>
<dbReference type="STRING" id="1423734.FC83_GL001895"/>
<evidence type="ECO:0000256" key="7">
    <source>
        <dbReference type="ARBA" id="ARBA00022697"/>
    </source>
</evidence>
<dbReference type="InterPro" id="IPR006203">
    <property type="entry name" value="GHMP_knse_ATP-bd_CS"/>
</dbReference>
<dbReference type="PANTHER" id="PTHR20861">
    <property type="entry name" value="HOMOSERINE/4-DIPHOSPHOCYTIDYL-2-C-METHYL-D-ERYTHRITOL KINASE"/>
    <property type="match status" value="1"/>
</dbReference>
<comment type="caution">
    <text evidence="16">The sequence shown here is derived from an EMBL/GenBank/DDBJ whole genome shotgun (WGS) entry which is preliminary data.</text>
</comment>
<comment type="similarity">
    <text evidence="2 13">Belongs to the GHMP kinase family. Homoserine kinase subfamily.</text>
</comment>
<evidence type="ECO:0000256" key="3">
    <source>
        <dbReference type="ARBA" id="ARBA00012078"/>
    </source>
</evidence>
<dbReference type="SUPFAM" id="SSF54211">
    <property type="entry name" value="Ribosomal protein S5 domain 2-like"/>
    <property type="match status" value="1"/>
</dbReference>
<dbReference type="UniPathway" id="UPA00050">
    <property type="reaction ID" value="UER00064"/>
</dbReference>
<dbReference type="InterPro" id="IPR006204">
    <property type="entry name" value="GHMP_kinase_N_dom"/>
</dbReference>
<protein>
    <recommendedName>
        <fullName evidence="4 13">Homoserine kinase</fullName>
        <shortName evidence="13">HK</shortName>
        <shortName evidence="13">HSK</shortName>
        <ecNumber evidence="3 13">2.7.1.39</ecNumber>
    </recommendedName>
</protein>
<organism evidence="16 17">
    <name type="scientific">Agrilactobacillus composti DSM 18527 = JCM 14202</name>
    <dbReference type="NCBI Taxonomy" id="1423734"/>
    <lineage>
        <taxon>Bacteria</taxon>
        <taxon>Bacillati</taxon>
        <taxon>Bacillota</taxon>
        <taxon>Bacilli</taxon>
        <taxon>Lactobacillales</taxon>
        <taxon>Lactobacillaceae</taxon>
        <taxon>Agrilactobacillus</taxon>
    </lineage>
</organism>
<evidence type="ECO:0000259" key="14">
    <source>
        <dbReference type="Pfam" id="PF00288"/>
    </source>
</evidence>
<dbReference type="EMBL" id="AZGA01000019">
    <property type="protein sequence ID" value="KRM34960.1"/>
    <property type="molecule type" value="Genomic_DNA"/>
</dbReference>
<comment type="pathway">
    <text evidence="1 13">Amino-acid biosynthesis; L-threonine biosynthesis; L-threonine from L-aspartate: step 4/5.</text>
</comment>
<dbReference type="SUPFAM" id="SSF55060">
    <property type="entry name" value="GHMP Kinase, C-terminal domain"/>
    <property type="match status" value="1"/>
</dbReference>
<dbReference type="Gene3D" id="3.30.230.10">
    <property type="match status" value="1"/>
</dbReference>
<evidence type="ECO:0000256" key="2">
    <source>
        <dbReference type="ARBA" id="ARBA00007370"/>
    </source>
</evidence>
<keyword evidence="9 13" id="KW-0418">Kinase</keyword>
<evidence type="ECO:0000313" key="16">
    <source>
        <dbReference type="EMBL" id="KRM34960.1"/>
    </source>
</evidence>
<feature type="domain" description="GHMP kinase C-terminal" evidence="15">
    <location>
        <begin position="194"/>
        <end position="266"/>
    </location>
</feature>
<name>A0A0R1XXQ1_9LACO</name>
<dbReference type="GO" id="GO:0004413">
    <property type="term" value="F:homoserine kinase activity"/>
    <property type="evidence" value="ECO:0007669"/>
    <property type="project" value="UniProtKB-UniRule"/>
</dbReference>
<dbReference type="PANTHER" id="PTHR20861:SF1">
    <property type="entry name" value="HOMOSERINE KINASE"/>
    <property type="match status" value="1"/>
</dbReference>
<evidence type="ECO:0000259" key="15">
    <source>
        <dbReference type="Pfam" id="PF08544"/>
    </source>
</evidence>
<sequence>MRIIAPATSANCGPGFDSLGIALNAYLVVEVLEESADWFVEHDFGSNVPTNQFNLVVRTALAINGDLTPHHLKVTSDIPLARGLGSSSSAIVAGLLLANELGQMNLDDTMLLQLATKLEGHPDNVAPAVLGDFVAATYDGDWCDALQVPYPKLDFIAYIPNQELRTKESREALPDKLAFGKAVHGAAVGNVYVAAIAQQNIDLISRLMIQDEFHEQFRRKLVPDLDKIRHLLQQVPHVGTYLSGAGPTVMTVAEKDQTPQVMAALAAANLAGTVKKLTIDRLGARVIN</sequence>
<dbReference type="GO" id="GO:0005737">
    <property type="term" value="C:cytoplasm"/>
    <property type="evidence" value="ECO:0007669"/>
    <property type="project" value="UniProtKB-SubCell"/>
</dbReference>
<evidence type="ECO:0000256" key="5">
    <source>
        <dbReference type="ARBA" id="ARBA00022605"/>
    </source>
</evidence>
<evidence type="ECO:0000256" key="11">
    <source>
        <dbReference type="ARBA" id="ARBA00049375"/>
    </source>
</evidence>
<evidence type="ECO:0000256" key="12">
    <source>
        <dbReference type="ARBA" id="ARBA00049954"/>
    </source>
</evidence>
<keyword evidence="5 13" id="KW-0028">Amino-acid biosynthesis</keyword>
<evidence type="ECO:0000256" key="13">
    <source>
        <dbReference type="HAMAP-Rule" id="MF_00384"/>
    </source>
</evidence>
<evidence type="ECO:0000256" key="4">
    <source>
        <dbReference type="ARBA" id="ARBA00017858"/>
    </source>
</evidence>
<evidence type="ECO:0000313" key="17">
    <source>
        <dbReference type="Proteomes" id="UP000051236"/>
    </source>
</evidence>
<dbReference type="NCBIfam" id="TIGR00191">
    <property type="entry name" value="thrB"/>
    <property type="match status" value="1"/>
</dbReference>
<dbReference type="RefSeq" id="WP_057002483.1">
    <property type="nucleotide sequence ID" value="NZ_AZGA01000019.1"/>
</dbReference>
<gene>
    <name evidence="13" type="primary">thrB</name>
    <name evidence="16" type="ORF">FC83_GL001895</name>
</gene>
<dbReference type="PATRIC" id="fig|1423734.3.peg.1918"/>
<dbReference type="PIRSF" id="PIRSF000676">
    <property type="entry name" value="Homoser_kin"/>
    <property type="match status" value="1"/>
</dbReference>
<evidence type="ECO:0000256" key="9">
    <source>
        <dbReference type="ARBA" id="ARBA00022777"/>
    </source>
</evidence>
<dbReference type="GO" id="GO:0005524">
    <property type="term" value="F:ATP binding"/>
    <property type="evidence" value="ECO:0007669"/>
    <property type="project" value="UniProtKB-UniRule"/>
</dbReference>
<accession>A0A0R1XXQ1</accession>
<dbReference type="InterPro" id="IPR036554">
    <property type="entry name" value="GHMP_kinase_C_sf"/>
</dbReference>
<feature type="binding site" evidence="13">
    <location>
        <begin position="79"/>
        <end position="89"/>
    </location>
    <ligand>
        <name>ATP</name>
        <dbReference type="ChEBI" id="CHEBI:30616"/>
    </ligand>
</feature>
<keyword evidence="6 13" id="KW-0808">Transferase</keyword>
<evidence type="ECO:0000256" key="6">
    <source>
        <dbReference type="ARBA" id="ARBA00022679"/>
    </source>
</evidence>
<dbReference type="EC" id="2.7.1.39" evidence="3 13"/>
<evidence type="ECO:0000256" key="10">
    <source>
        <dbReference type="ARBA" id="ARBA00022840"/>
    </source>
</evidence>
<dbReference type="InterPro" id="IPR020568">
    <property type="entry name" value="Ribosomal_Su5_D2-typ_SF"/>
</dbReference>
<dbReference type="HAMAP" id="MF_00384">
    <property type="entry name" value="Homoser_kinase"/>
    <property type="match status" value="1"/>
</dbReference>